<dbReference type="EMBL" id="VIXA01000002">
    <property type="protein sequence ID" value="TWG22027.1"/>
    <property type="molecule type" value="Genomic_DNA"/>
</dbReference>
<keyword evidence="2" id="KW-0812">Transmembrane</keyword>
<sequence length="212" mass="20988">MTVRPAGWWARLLLLACTLLGLAAMHTIGHGTHSVASHPDGHAAVSQRAPVAQAARSEAVPVAHGATPAAVPAVQAAPPEAIPAAHGAAPAAVPIVHVAGPVSFAGQGGGVVVGDCSGVGCERVAADQSARARPRGAVALPADQPGGAPSGWSVCLAVLGAFTVALLLATLLLGRARPAVDTRHPSGPSRGPRAPPPRPVGLRLATVSVLRR</sequence>
<gene>
    <name evidence="4" type="ORF">FHX75_12546</name>
</gene>
<keyword evidence="5" id="KW-1185">Reference proteome</keyword>
<protein>
    <recommendedName>
        <fullName evidence="6">MYXO-CTERM domain-containing protein</fullName>
    </recommendedName>
</protein>
<accession>A0A561WDS9</accession>
<dbReference type="AlphaFoldDB" id="A0A561WDS9"/>
<evidence type="ECO:0000313" key="4">
    <source>
        <dbReference type="EMBL" id="TWG22027.1"/>
    </source>
</evidence>
<evidence type="ECO:0000256" key="1">
    <source>
        <dbReference type="SAM" id="MobiDB-lite"/>
    </source>
</evidence>
<comment type="caution">
    <text evidence="4">The sequence shown here is derived from an EMBL/GenBank/DDBJ whole genome shotgun (WGS) entry which is preliminary data.</text>
</comment>
<name>A0A561WDS9_9ACTN</name>
<feature type="chain" id="PRO_5038646894" description="MYXO-CTERM domain-containing protein" evidence="3">
    <location>
        <begin position="24"/>
        <end position="212"/>
    </location>
</feature>
<feature type="signal peptide" evidence="3">
    <location>
        <begin position="1"/>
        <end position="23"/>
    </location>
</feature>
<feature type="region of interest" description="Disordered" evidence="1">
    <location>
        <begin position="180"/>
        <end position="200"/>
    </location>
</feature>
<organism evidence="4 5">
    <name type="scientific">Micromonospora palomenae</name>
    <dbReference type="NCBI Taxonomy" id="1461247"/>
    <lineage>
        <taxon>Bacteria</taxon>
        <taxon>Bacillati</taxon>
        <taxon>Actinomycetota</taxon>
        <taxon>Actinomycetes</taxon>
        <taxon>Micromonosporales</taxon>
        <taxon>Micromonosporaceae</taxon>
        <taxon>Micromonospora</taxon>
    </lineage>
</organism>
<evidence type="ECO:0000256" key="3">
    <source>
        <dbReference type="SAM" id="SignalP"/>
    </source>
</evidence>
<keyword evidence="2" id="KW-1133">Transmembrane helix</keyword>
<feature type="transmembrane region" description="Helical" evidence="2">
    <location>
        <begin position="151"/>
        <end position="173"/>
    </location>
</feature>
<keyword evidence="3" id="KW-0732">Signal</keyword>
<keyword evidence="2" id="KW-0472">Membrane</keyword>
<dbReference type="Proteomes" id="UP000319927">
    <property type="component" value="Unassembled WGS sequence"/>
</dbReference>
<evidence type="ECO:0000313" key="5">
    <source>
        <dbReference type="Proteomes" id="UP000319927"/>
    </source>
</evidence>
<evidence type="ECO:0000256" key="2">
    <source>
        <dbReference type="SAM" id="Phobius"/>
    </source>
</evidence>
<proteinExistence type="predicted"/>
<evidence type="ECO:0008006" key="6">
    <source>
        <dbReference type="Google" id="ProtNLM"/>
    </source>
</evidence>
<reference evidence="4 5" key="1">
    <citation type="submission" date="2019-06" db="EMBL/GenBank/DDBJ databases">
        <title>Sequencing the genomes of 1000 actinobacteria strains.</title>
        <authorList>
            <person name="Klenk H.-P."/>
        </authorList>
    </citation>
    <scope>NUCLEOTIDE SEQUENCE [LARGE SCALE GENOMIC DNA]</scope>
    <source>
        <strain evidence="4 5">DSM 102131</strain>
    </source>
</reference>